<dbReference type="Ensembl" id="ENSSPAT00000002663.1">
    <property type="protein sequence ID" value="ENSSPAP00000002621.1"/>
    <property type="gene ID" value="ENSSPAG00000002020.1"/>
</dbReference>
<name>A0A3B4Z5T0_9TELE</name>
<protein>
    <submittedName>
        <fullName evidence="1">Uncharacterized protein</fullName>
    </submittedName>
</protein>
<sequence length="81" mass="9074">MYICFLKTVTSICTDQIRSGCKKQTDWWTNLAGCPLTAGFLGRDNEPEVAPHDRSIAAPLSLPRPHRLISWPDDSKTMSVK</sequence>
<evidence type="ECO:0000313" key="1">
    <source>
        <dbReference type="Ensembl" id="ENSSPAP00000002621.1"/>
    </source>
</evidence>
<dbReference type="AlphaFoldDB" id="A0A3B4Z5T0"/>
<reference evidence="1" key="1">
    <citation type="submission" date="2023-09" db="UniProtKB">
        <authorList>
            <consortium name="Ensembl"/>
        </authorList>
    </citation>
    <scope>IDENTIFICATION</scope>
</reference>
<accession>A0A3B4Z5T0</accession>
<organism evidence="1">
    <name type="scientific">Stegastes partitus</name>
    <name type="common">bicolor damselfish</name>
    <dbReference type="NCBI Taxonomy" id="144197"/>
    <lineage>
        <taxon>Eukaryota</taxon>
        <taxon>Metazoa</taxon>
        <taxon>Chordata</taxon>
        <taxon>Craniata</taxon>
        <taxon>Vertebrata</taxon>
        <taxon>Euteleostomi</taxon>
        <taxon>Actinopterygii</taxon>
        <taxon>Neopterygii</taxon>
        <taxon>Teleostei</taxon>
        <taxon>Neoteleostei</taxon>
        <taxon>Acanthomorphata</taxon>
        <taxon>Ovalentaria</taxon>
        <taxon>Pomacentridae</taxon>
        <taxon>Stegastes</taxon>
    </lineage>
</organism>
<proteinExistence type="predicted"/>